<evidence type="ECO:0000313" key="5">
    <source>
        <dbReference type="Proteomes" id="UP000054821"/>
    </source>
</evidence>
<dbReference type="PROSITE" id="PS50088">
    <property type="entry name" value="ANK_REPEAT"/>
    <property type="match status" value="3"/>
</dbReference>
<gene>
    <name evidence="4" type="ORF">TGAM01_v209080</name>
</gene>
<evidence type="ECO:0000256" key="1">
    <source>
        <dbReference type="ARBA" id="ARBA00022737"/>
    </source>
</evidence>
<keyword evidence="5" id="KW-1185">Reference proteome</keyword>
<reference evidence="4 5" key="1">
    <citation type="journal article" date="2016" name="Genome Announc.">
        <title>Draft Whole-Genome Sequence of Trichoderma gamsii T6085, a Promising Biocontrol Agent of Fusarium Head Blight on Wheat.</title>
        <authorList>
            <person name="Baroncelli R."/>
            <person name="Zapparata A."/>
            <person name="Piaggeschi G."/>
            <person name="Sarrocco S."/>
            <person name="Vannacci G."/>
        </authorList>
    </citation>
    <scope>NUCLEOTIDE SEQUENCE [LARGE SCALE GENOMIC DNA]</scope>
    <source>
        <strain evidence="4 5">T6085</strain>
    </source>
</reference>
<evidence type="ECO:0000256" key="2">
    <source>
        <dbReference type="ARBA" id="ARBA00023043"/>
    </source>
</evidence>
<proteinExistence type="predicted"/>
<sequence>MQEEDGRTAASYFAESGQERPLQQLIDKGADLNMVGHAELTPLMYAIKKEQTSVVIKLLNTTLVDCNKRTTKGRSALWFAVEQNSIKVMTELLGNGDGINQEDDYQVSPLFLAAKKGHEEAVNLLVKQGTAVDKEDNSQVTPLIWAM</sequence>
<dbReference type="SMART" id="SM00248">
    <property type="entry name" value="ANK"/>
    <property type="match status" value="4"/>
</dbReference>
<evidence type="ECO:0000313" key="4">
    <source>
        <dbReference type="EMBL" id="PON22010.1"/>
    </source>
</evidence>
<dbReference type="GeneID" id="29982067"/>
<keyword evidence="2 3" id="KW-0040">ANK repeat</keyword>
<dbReference type="AlphaFoldDB" id="A0A2P4ZCJ9"/>
<dbReference type="Proteomes" id="UP000054821">
    <property type="component" value="Unassembled WGS sequence"/>
</dbReference>
<accession>A0A2P4ZCJ9</accession>
<dbReference type="InterPro" id="IPR002110">
    <property type="entry name" value="Ankyrin_rpt"/>
</dbReference>
<comment type="caution">
    <text evidence="4">The sequence shown here is derived from an EMBL/GenBank/DDBJ whole genome shotgun (WGS) entry which is preliminary data.</text>
</comment>
<name>A0A2P4ZCJ9_9HYPO</name>
<dbReference type="STRING" id="398673.A0A2P4ZCJ9"/>
<feature type="repeat" description="ANK" evidence="3">
    <location>
        <begin position="72"/>
        <end position="104"/>
    </location>
</feature>
<dbReference type="SUPFAM" id="SSF48403">
    <property type="entry name" value="Ankyrin repeat"/>
    <property type="match status" value="1"/>
</dbReference>
<dbReference type="PROSITE" id="PS50297">
    <property type="entry name" value="ANK_REP_REGION"/>
    <property type="match status" value="1"/>
</dbReference>
<protein>
    <submittedName>
        <fullName evidence="4">Uncharacterized protein</fullName>
    </submittedName>
</protein>
<dbReference type="Pfam" id="PF12796">
    <property type="entry name" value="Ank_2"/>
    <property type="match status" value="2"/>
</dbReference>
<organism evidence="4 5">
    <name type="scientific">Trichoderma gamsii</name>
    <dbReference type="NCBI Taxonomy" id="398673"/>
    <lineage>
        <taxon>Eukaryota</taxon>
        <taxon>Fungi</taxon>
        <taxon>Dikarya</taxon>
        <taxon>Ascomycota</taxon>
        <taxon>Pezizomycotina</taxon>
        <taxon>Sordariomycetes</taxon>
        <taxon>Hypocreomycetidae</taxon>
        <taxon>Hypocreales</taxon>
        <taxon>Hypocreaceae</taxon>
        <taxon>Trichoderma</taxon>
    </lineage>
</organism>
<evidence type="ECO:0000256" key="3">
    <source>
        <dbReference type="PROSITE-ProRule" id="PRU00023"/>
    </source>
</evidence>
<dbReference type="InterPro" id="IPR036770">
    <property type="entry name" value="Ankyrin_rpt-contain_sf"/>
</dbReference>
<feature type="repeat" description="ANK" evidence="3">
    <location>
        <begin position="105"/>
        <end position="137"/>
    </location>
</feature>
<dbReference type="RefSeq" id="XP_018664809.1">
    <property type="nucleotide sequence ID" value="XM_018801984.1"/>
</dbReference>
<feature type="repeat" description="ANK" evidence="3">
    <location>
        <begin position="5"/>
        <end position="37"/>
    </location>
</feature>
<dbReference type="PANTHER" id="PTHR24171">
    <property type="entry name" value="ANKYRIN REPEAT DOMAIN-CONTAINING PROTEIN 39-RELATED"/>
    <property type="match status" value="1"/>
</dbReference>
<keyword evidence="1" id="KW-0677">Repeat</keyword>
<dbReference type="Gene3D" id="1.25.40.20">
    <property type="entry name" value="Ankyrin repeat-containing domain"/>
    <property type="match status" value="1"/>
</dbReference>
<dbReference type="EMBL" id="JPDN02000042">
    <property type="protein sequence ID" value="PON22010.1"/>
    <property type="molecule type" value="Genomic_DNA"/>
</dbReference>